<name>A0ABS4L7J7_STRAV</name>
<proteinExistence type="predicted"/>
<dbReference type="InterPro" id="IPR000772">
    <property type="entry name" value="Ricin_B_lectin"/>
</dbReference>
<feature type="domain" description="Ricin B lectin" evidence="2">
    <location>
        <begin position="43"/>
        <end position="192"/>
    </location>
</feature>
<evidence type="ECO:0000256" key="1">
    <source>
        <dbReference type="SAM" id="MobiDB-lite"/>
    </source>
</evidence>
<dbReference type="InterPro" id="IPR035992">
    <property type="entry name" value="Ricin_B-like_lectins"/>
</dbReference>
<feature type="region of interest" description="Disordered" evidence="1">
    <location>
        <begin position="169"/>
        <end position="195"/>
    </location>
</feature>
<dbReference type="PROSITE" id="PS50231">
    <property type="entry name" value="RICIN_B_LECTIN"/>
    <property type="match status" value="1"/>
</dbReference>
<organism evidence="3 4">
    <name type="scientific">Streptomyces avidinii</name>
    <dbReference type="NCBI Taxonomy" id="1895"/>
    <lineage>
        <taxon>Bacteria</taxon>
        <taxon>Bacillati</taxon>
        <taxon>Actinomycetota</taxon>
        <taxon>Actinomycetes</taxon>
        <taxon>Kitasatosporales</taxon>
        <taxon>Streptomycetaceae</taxon>
        <taxon>Streptomyces</taxon>
    </lineage>
</organism>
<evidence type="ECO:0000313" key="3">
    <source>
        <dbReference type="EMBL" id="MBP2038090.1"/>
    </source>
</evidence>
<accession>A0ABS4L7J7</accession>
<comment type="caution">
    <text evidence="3">The sequence shown here is derived from an EMBL/GenBank/DDBJ whole genome shotgun (WGS) entry which is preliminary data.</text>
</comment>
<gene>
    <name evidence="3" type="ORF">J2Z77_003897</name>
</gene>
<sequence>MRIHELSGPLTSWRPLGRVAAVLATLVAQSLALGAGPSHAAVQYYEIRTPTGMCLSVAGSSVRSGADVVQWNCVGITDQRWRVTNAADRPFGELEDRPVGKRTDHILFVKLRAQHSDKCLALAGDRFEKDSDVVQADCSDVEASTDWTLNGSGNLFLIESEHCLGVPDGSSRRGAPVVQQDCDGNPQKWRFDPWE</sequence>
<keyword evidence="4" id="KW-1185">Reference proteome</keyword>
<dbReference type="EMBL" id="JAGGLQ010000006">
    <property type="protein sequence ID" value="MBP2038090.1"/>
    <property type="molecule type" value="Genomic_DNA"/>
</dbReference>
<dbReference type="Gene3D" id="2.80.10.50">
    <property type="match status" value="2"/>
</dbReference>
<dbReference type="SMART" id="SM00458">
    <property type="entry name" value="RICIN"/>
    <property type="match status" value="1"/>
</dbReference>
<dbReference type="RefSeq" id="WP_189969526.1">
    <property type="nucleotide sequence ID" value="NZ_BMVL01000006.1"/>
</dbReference>
<protein>
    <recommendedName>
        <fullName evidence="2">Ricin B lectin domain-containing protein</fullName>
    </recommendedName>
</protein>
<dbReference type="Proteomes" id="UP001519310">
    <property type="component" value="Unassembled WGS sequence"/>
</dbReference>
<evidence type="ECO:0000313" key="4">
    <source>
        <dbReference type="Proteomes" id="UP001519310"/>
    </source>
</evidence>
<dbReference type="SUPFAM" id="SSF50370">
    <property type="entry name" value="Ricin B-like lectins"/>
    <property type="match status" value="1"/>
</dbReference>
<dbReference type="Pfam" id="PF00652">
    <property type="entry name" value="Ricin_B_lectin"/>
    <property type="match status" value="1"/>
</dbReference>
<dbReference type="CDD" id="cd00161">
    <property type="entry name" value="beta-trefoil_Ricin-like"/>
    <property type="match status" value="1"/>
</dbReference>
<evidence type="ECO:0000259" key="2">
    <source>
        <dbReference type="SMART" id="SM00458"/>
    </source>
</evidence>
<reference evidence="3 4" key="1">
    <citation type="submission" date="2021-03" db="EMBL/GenBank/DDBJ databases">
        <title>Genomic Encyclopedia of Type Strains, Phase IV (KMG-IV): sequencing the most valuable type-strain genomes for metagenomic binning, comparative biology and taxonomic classification.</title>
        <authorList>
            <person name="Goeker M."/>
        </authorList>
    </citation>
    <scope>NUCLEOTIDE SEQUENCE [LARGE SCALE GENOMIC DNA]</scope>
    <source>
        <strain evidence="3 4">DSM 40526</strain>
    </source>
</reference>